<dbReference type="Pfam" id="PF00005">
    <property type="entry name" value="ABC_tran"/>
    <property type="match status" value="1"/>
</dbReference>
<proteinExistence type="predicted"/>
<evidence type="ECO:0000256" key="2">
    <source>
        <dbReference type="ARBA" id="ARBA00022475"/>
    </source>
</evidence>
<dbReference type="SUPFAM" id="SSF52540">
    <property type="entry name" value="P-loop containing nucleoside triphosphate hydrolases"/>
    <property type="match status" value="1"/>
</dbReference>
<dbReference type="PANTHER" id="PTHR43514">
    <property type="entry name" value="ABC TRANSPORTER I FAMILY MEMBER 10"/>
    <property type="match status" value="1"/>
</dbReference>
<dbReference type="InterPro" id="IPR050334">
    <property type="entry name" value="Molybdenum_import_ModC"/>
</dbReference>
<sequence>MELRVTLNKNFETFSLDMAFTVQGERIGVFGPSGCGKSTLVSLLAGLQQPDSGSISLDGEVLYDSHHGINAPPEQRRIGIVFQRPYLFPHMSVKANLLYGFKRCAAANRTVDFDSLVEVLQIGHLLSRSVHNLSGGEKQRVGIGRTVLSNPRLLLMDEPLSALDDNLKFQIIDYLKAASETFRIPYIFISHSLLEMRIMTDQVLAVSAGRIAAQATAEELARSQMGRSPIGYINLLRLDKPRRINGVSAYAWGGTELVISTVGDRPEALFELSSKDIILLKQHPDAISARNLLECIVADTFLSGNKVGVELACGNGKLVAEVVPEAARELGITRGSRLFAAIKASAFRRLE</sequence>
<evidence type="ECO:0000256" key="6">
    <source>
        <dbReference type="ARBA" id="ARBA00022840"/>
    </source>
</evidence>
<evidence type="ECO:0000256" key="3">
    <source>
        <dbReference type="ARBA" id="ARBA00022505"/>
    </source>
</evidence>
<dbReference type="InterPro" id="IPR003439">
    <property type="entry name" value="ABC_transporter-like_ATP-bd"/>
</dbReference>
<dbReference type="SMART" id="SM00382">
    <property type="entry name" value="AAA"/>
    <property type="match status" value="1"/>
</dbReference>
<keyword evidence="5" id="KW-0547">Nucleotide-binding</keyword>
<evidence type="ECO:0000256" key="9">
    <source>
        <dbReference type="PROSITE-ProRule" id="PRU01213"/>
    </source>
</evidence>
<evidence type="ECO:0000256" key="5">
    <source>
        <dbReference type="ARBA" id="ARBA00022741"/>
    </source>
</evidence>
<dbReference type="OrthoDB" id="9809450at2"/>
<evidence type="ECO:0000256" key="8">
    <source>
        <dbReference type="ARBA" id="ARBA00023136"/>
    </source>
</evidence>
<accession>A0A5A9XLB6</accession>
<dbReference type="InterPro" id="IPR027417">
    <property type="entry name" value="P-loop_NTPase"/>
</dbReference>
<keyword evidence="7" id="KW-1278">Translocase</keyword>
<feature type="domain" description="ABC transporter" evidence="10">
    <location>
        <begin position="1"/>
        <end position="233"/>
    </location>
</feature>
<dbReference type="Pfam" id="PF03459">
    <property type="entry name" value="TOBE"/>
    <property type="match status" value="1"/>
</dbReference>
<dbReference type="SUPFAM" id="SSF50331">
    <property type="entry name" value="MOP-like"/>
    <property type="match status" value="1"/>
</dbReference>
<keyword evidence="13" id="KW-1185">Reference proteome</keyword>
<keyword evidence="4" id="KW-0997">Cell inner membrane</keyword>
<dbReference type="InterPro" id="IPR011868">
    <property type="entry name" value="ModC_ABC_ATP-bd"/>
</dbReference>
<dbReference type="EMBL" id="SRSD01000002">
    <property type="protein sequence ID" value="KAA0893982.1"/>
    <property type="molecule type" value="Genomic_DNA"/>
</dbReference>
<keyword evidence="6 12" id="KW-0067">ATP-binding</keyword>
<dbReference type="PANTHER" id="PTHR43514:SF4">
    <property type="entry name" value="ABC TRANSPORTER I FAMILY MEMBER 10"/>
    <property type="match status" value="1"/>
</dbReference>
<dbReference type="Gene3D" id="3.40.50.300">
    <property type="entry name" value="P-loop containing nucleotide triphosphate hydrolases"/>
    <property type="match status" value="1"/>
</dbReference>
<organism evidence="12 13">
    <name type="scientific">Oryzomonas rubra</name>
    <dbReference type="NCBI Taxonomy" id="2509454"/>
    <lineage>
        <taxon>Bacteria</taxon>
        <taxon>Pseudomonadati</taxon>
        <taxon>Thermodesulfobacteriota</taxon>
        <taxon>Desulfuromonadia</taxon>
        <taxon>Geobacterales</taxon>
        <taxon>Geobacteraceae</taxon>
        <taxon>Oryzomonas</taxon>
    </lineage>
</organism>
<dbReference type="Gene3D" id="2.40.50.100">
    <property type="match status" value="1"/>
</dbReference>
<comment type="caution">
    <text evidence="12">The sequence shown here is derived from an EMBL/GenBank/DDBJ whole genome shotgun (WGS) entry which is preliminary data.</text>
</comment>
<evidence type="ECO:0000256" key="4">
    <source>
        <dbReference type="ARBA" id="ARBA00022519"/>
    </source>
</evidence>
<dbReference type="NCBIfam" id="TIGR02142">
    <property type="entry name" value="modC_ABC"/>
    <property type="match status" value="1"/>
</dbReference>
<feature type="domain" description="Mop" evidence="11">
    <location>
        <begin position="286"/>
        <end position="351"/>
    </location>
</feature>
<evidence type="ECO:0000259" key="11">
    <source>
        <dbReference type="PROSITE" id="PS51866"/>
    </source>
</evidence>
<dbReference type="PROSITE" id="PS50893">
    <property type="entry name" value="ABC_TRANSPORTER_2"/>
    <property type="match status" value="1"/>
</dbReference>
<keyword evidence="1" id="KW-0813">Transport</keyword>
<dbReference type="RefSeq" id="WP_149306140.1">
    <property type="nucleotide sequence ID" value="NZ_SRSD01000002.1"/>
</dbReference>
<evidence type="ECO:0000256" key="1">
    <source>
        <dbReference type="ARBA" id="ARBA00022448"/>
    </source>
</evidence>
<keyword evidence="2" id="KW-1003">Cell membrane</keyword>
<dbReference type="InterPro" id="IPR004606">
    <property type="entry name" value="Mop_domain"/>
</dbReference>
<dbReference type="AlphaFoldDB" id="A0A5A9XLB6"/>
<dbReference type="InterPro" id="IPR008995">
    <property type="entry name" value="Mo/tungstate-bd_C_term_dom"/>
</dbReference>
<dbReference type="InterPro" id="IPR017871">
    <property type="entry name" value="ABC_transporter-like_CS"/>
</dbReference>
<dbReference type="Proteomes" id="UP000324298">
    <property type="component" value="Unassembled WGS sequence"/>
</dbReference>
<dbReference type="PROSITE" id="PS51866">
    <property type="entry name" value="MOP"/>
    <property type="match status" value="1"/>
</dbReference>
<dbReference type="InterPro" id="IPR003593">
    <property type="entry name" value="AAA+_ATPase"/>
</dbReference>
<dbReference type="PROSITE" id="PS00211">
    <property type="entry name" value="ABC_TRANSPORTER_1"/>
    <property type="match status" value="1"/>
</dbReference>
<dbReference type="GO" id="GO:0016887">
    <property type="term" value="F:ATP hydrolysis activity"/>
    <property type="evidence" value="ECO:0007669"/>
    <property type="project" value="InterPro"/>
</dbReference>
<evidence type="ECO:0000313" key="12">
    <source>
        <dbReference type="EMBL" id="KAA0893982.1"/>
    </source>
</evidence>
<gene>
    <name evidence="12" type="primary">modC</name>
    <name evidence="12" type="ORF">ET418_03165</name>
</gene>
<evidence type="ECO:0000313" key="13">
    <source>
        <dbReference type="Proteomes" id="UP000324298"/>
    </source>
</evidence>
<dbReference type="InterPro" id="IPR005116">
    <property type="entry name" value="Transp-assoc_OB_typ1"/>
</dbReference>
<evidence type="ECO:0000259" key="10">
    <source>
        <dbReference type="PROSITE" id="PS50893"/>
    </source>
</evidence>
<dbReference type="GO" id="GO:0005524">
    <property type="term" value="F:ATP binding"/>
    <property type="evidence" value="ECO:0007669"/>
    <property type="project" value="UniProtKB-KW"/>
</dbReference>
<keyword evidence="3 9" id="KW-0500">Molybdenum</keyword>
<evidence type="ECO:0000256" key="7">
    <source>
        <dbReference type="ARBA" id="ARBA00022967"/>
    </source>
</evidence>
<dbReference type="GO" id="GO:0016020">
    <property type="term" value="C:membrane"/>
    <property type="evidence" value="ECO:0007669"/>
    <property type="project" value="InterPro"/>
</dbReference>
<dbReference type="GO" id="GO:0140359">
    <property type="term" value="F:ABC-type transporter activity"/>
    <property type="evidence" value="ECO:0007669"/>
    <property type="project" value="InterPro"/>
</dbReference>
<protein>
    <submittedName>
        <fullName evidence="12">Molybdenum ABC transporter ATP-binding protein</fullName>
    </submittedName>
</protein>
<dbReference type="GO" id="GO:0015098">
    <property type="term" value="F:molybdate ion transmembrane transporter activity"/>
    <property type="evidence" value="ECO:0007669"/>
    <property type="project" value="InterPro"/>
</dbReference>
<name>A0A5A9XLB6_9BACT</name>
<keyword evidence="8" id="KW-0472">Membrane</keyword>
<reference evidence="12 13" key="1">
    <citation type="submission" date="2019-04" db="EMBL/GenBank/DDBJ databases">
        <title>Geobacter ruber sp. nov., ferric-reducing bacteria isolated from paddy soil.</title>
        <authorList>
            <person name="Xu Z."/>
            <person name="Masuda Y."/>
            <person name="Itoh H."/>
            <person name="Senoo K."/>
        </authorList>
    </citation>
    <scope>NUCLEOTIDE SEQUENCE [LARGE SCALE GENOMIC DNA]</scope>
    <source>
        <strain evidence="12 13">Red88</strain>
    </source>
</reference>